<evidence type="ECO:0000313" key="2">
    <source>
        <dbReference type="EMBL" id="KEO72015.1"/>
    </source>
</evidence>
<evidence type="ECO:0000256" key="1">
    <source>
        <dbReference type="SAM" id="Phobius"/>
    </source>
</evidence>
<feature type="transmembrane region" description="Helical" evidence="1">
    <location>
        <begin position="49"/>
        <end position="68"/>
    </location>
</feature>
<keyword evidence="1" id="KW-0472">Membrane</keyword>
<comment type="caution">
    <text evidence="2">The sequence shown here is derived from an EMBL/GenBank/DDBJ whole genome shotgun (WGS) entry which is preliminary data.</text>
</comment>
<dbReference type="AlphaFoldDB" id="A0A074KUS1"/>
<gene>
    <name evidence="2" type="ORF">EL17_19040</name>
</gene>
<dbReference type="Proteomes" id="UP000027821">
    <property type="component" value="Unassembled WGS sequence"/>
</dbReference>
<keyword evidence="1" id="KW-0812">Transmembrane</keyword>
<keyword evidence="3" id="KW-1185">Reference proteome</keyword>
<accession>A0A074KUS1</accession>
<protein>
    <submittedName>
        <fullName evidence="2">Uncharacterized protein</fullName>
    </submittedName>
</protein>
<sequence>MPSSSQNKSNYHFSYFINWFLGGSSWVFGAGYLVFLGIFLIGKLIRIPLPIIYVIYISTGFFALMHLANYSDLDYLKHFYLLPFLVLS</sequence>
<keyword evidence="1" id="KW-1133">Transmembrane helix</keyword>
<evidence type="ECO:0000313" key="3">
    <source>
        <dbReference type="Proteomes" id="UP000027821"/>
    </source>
</evidence>
<feature type="transmembrane region" description="Helical" evidence="1">
    <location>
        <begin position="20"/>
        <end position="42"/>
    </location>
</feature>
<reference evidence="2 3" key="1">
    <citation type="submission" date="2014-04" db="EMBL/GenBank/DDBJ databases">
        <title>Characterization and application of a salt tolerant electro-active bacterium.</title>
        <authorList>
            <person name="Yang L."/>
            <person name="Wei S."/>
            <person name="Tay Q.X.M."/>
        </authorList>
    </citation>
    <scope>NUCLEOTIDE SEQUENCE [LARGE SCALE GENOMIC DNA]</scope>
    <source>
        <strain evidence="2 3">LY1</strain>
    </source>
</reference>
<proteinExistence type="predicted"/>
<dbReference type="OrthoDB" id="847268at2"/>
<organism evidence="2 3">
    <name type="scientific">Anditalea andensis</name>
    <dbReference type="NCBI Taxonomy" id="1048983"/>
    <lineage>
        <taxon>Bacteria</taxon>
        <taxon>Pseudomonadati</taxon>
        <taxon>Bacteroidota</taxon>
        <taxon>Cytophagia</taxon>
        <taxon>Cytophagales</taxon>
        <taxon>Cytophagaceae</taxon>
        <taxon>Anditalea</taxon>
    </lineage>
</organism>
<dbReference type="EMBL" id="JMIH01000028">
    <property type="protein sequence ID" value="KEO72015.1"/>
    <property type="molecule type" value="Genomic_DNA"/>
</dbReference>
<name>A0A074KUS1_9BACT</name>